<dbReference type="RefSeq" id="WP_394828417.1">
    <property type="nucleotide sequence ID" value="NZ_CP089984.1"/>
</dbReference>
<dbReference type="Proteomes" id="UP001370348">
    <property type="component" value="Chromosome"/>
</dbReference>
<dbReference type="EMBL" id="CP089984">
    <property type="protein sequence ID" value="WXB18790.1"/>
    <property type="molecule type" value="Genomic_DNA"/>
</dbReference>
<dbReference type="Gene3D" id="3.40.50.300">
    <property type="entry name" value="P-loop containing nucleotide triphosphate hydrolases"/>
    <property type="match status" value="1"/>
</dbReference>
<dbReference type="SMART" id="SM00382">
    <property type="entry name" value="AAA"/>
    <property type="match status" value="1"/>
</dbReference>
<keyword evidence="3" id="KW-1185">Reference proteome</keyword>
<dbReference type="InterPro" id="IPR003593">
    <property type="entry name" value="AAA+_ATPase"/>
</dbReference>
<sequence length="344" mass="36729">MSEQFEAGLRRAADAVGKLREAIGHVVVGQGAVVDQVMWGLVAGGHVLLEGAPGLGKTLLVRTLSQCLDLRFSRIQFTPDLMPSDVIGTNVLILDPSQRAAGTMFAVQKGPIFGQIVLADEINRATPKTQSALLEAMAEHAVTIAGTRHVLEEPFFVLATENPIEMEGTYPLPEAQLDRFLLKVLVPNPTEDELVDVLGRTTGREMGAPPRVLDQAGILALRLMCRDVVVAEPVARYAARLVRASDPTDAQAPDLVKRSLRYGAGVRGAQSLVLAAKAVALCEGRANVSFADVARVAKPALRHRIIRSFEGEADGVSTDSVIDALLASVEARPAKVDAERARTA</sequence>
<dbReference type="PANTHER" id="PTHR42759:SF1">
    <property type="entry name" value="MAGNESIUM-CHELATASE SUBUNIT CHLD"/>
    <property type="match status" value="1"/>
</dbReference>
<reference evidence="2 3" key="1">
    <citation type="submission" date="2021-12" db="EMBL/GenBank/DDBJ databases">
        <title>Discovery of the Pendulisporaceae a myxobacterial family with distinct sporulation behavior and unique specialized metabolism.</title>
        <authorList>
            <person name="Garcia R."/>
            <person name="Popoff A."/>
            <person name="Bader C.D."/>
            <person name="Loehr J."/>
            <person name="Walesch S."/>
            <person name="Walt C."/>
            <person name="Boldt J."/>
            <person name="Bunk B."/>
            <person name="Haeckl F.J.F.P.J."/>
            <person name="Gunesch A.P."/>
            <person name="Birkelbach J."/>
            <person name="Nuebel U."/>
            <person name="Pietschmann T."/>
            <person name="Bach T."/>
            <person name="Mueller R."/>
        </authorList>
    </citation>
    <scope>NUCLEOTIDE SEQUENCE [LARGE SCALE GENOMIC DNA]</scope>
    <source>
        <strain evidence="2 3">MSr11954</strain>
    </source>
</reference>
<dbReference type="Pfam" id="PF07726">
    <property type="entry name" value="AAA_3"/>
    <property type="match status" value="1"/>
</dbReference>
<evidence type="ECO:0000313" key="3">
    <source>
        <dbReference type="Proteomes" id="UP001370348"/>
    </source>
</evidence>
<evidence type="ECO:0000259" key="1">
    <source>
        <dbReference type="SMART" id="SM00382"/>
    </source>
</evidence>
<dbReference type="Gene3D" id="1.10.8.80">
    <property type="entry name" value="Magnesium chelatase subunit I, C-Terminal domain"/>
    <property type="match status" value="1"/>
</dbReference>
<protein>
    <submittedName>
        <fullName evidence="2">AAA family ATPase</fullName>
    </submittedName>
</protein>
<organism evidence="2 3">
    <name type="scientific">Pendulispora albinea</name>
    <dbReference type="NCBI Taxonomy" id="2741071"/>
    <lineage>
        <taxon>Bacteria</taxon>
        <taxon>Pseudomonadati</taxon>
        <taxon>Myxococcota</taxon>
        <taxon>Myxococcia</taxon>
        <taxon>Myxococcales</taxon>
        <taxon>Sorangiineae</taxon>
        <taxon>Pendulisporaceae</taxon>
        <taxon>Pendulispora</taxon>
    </lineage>
</organism>
<dbReference type="CDD" id="cd00009">
    <property type="entry name" value="AAA"/>
    <property type="match status" value="1"/>
</dbReference>
<dbReference type="PIRSF" id="PIRSF002849">
    <property type="entry name" value="AAA_ATPase_chaperone_MoxR_prd"/>
    <property type="match status" value="1"/>
</dbReference>
<dbReference type="InterPro" id="IPR041628">
    <property type="entry name" value="ChlI/MoxR_AAA_lid"/>
</dbReference>
<feature type="domain" description="AAA+ ATPase" evidence="1">
    <location>
        <begin position="43"/>
        <end position="190"/>
    </location>
</feature>
<dbReference type="InterPro" id="IPR011703">
    <property type="entry name" value="ATPase_AAA-3"/>
</dbReference>
<proteinExistence type="predicted"/>
<name>A0ABZ2M8H9_9BACT</name>
<gene>
    <name evidence="2" type="ORF">LZC94_16325</name>
</gene>
<dbReference type="SUPFAM" id="SSF52540">
    <property type="entry name" value="P-loop containing nucleoside triphosphate hydrolases"/>
    <property type="match status" value="1"/>
</dbReference>
<dbReference type="Pfam" id="PF17863">
    <property type="entry name" value="AAA_lid_2"/>
    <property type="match status" value="1"/>
</dbReference>
<dbReference type="PANTHER" id="PTHR42759">
    <property type="entry name" value="MOXR FAMILY PROTEIN"/>
    <property type="match status" value="1"/>
</dbReference>
<accession>A0ABZ2M8H9</accession>
<dbReference type="InterPro" id="IPR027417">
    <property type="entry name" value="P-loop_NTPase"/>
</dbReference>
<evidence type="ECO:0000313" key="2">
    <source>
        <dbReference type="EMBL" id="WXB18790.1"/>
    </source>
</evidence>
<dbReference type="InterPro" id="IPR050764">
    <property type="entry name" value="CbbQ/NirQ/NorQ/GpvN"/>
</dbReference>